<dbReference type="PATRIC" id="fig|396014.3.peg.1819"/>
<name>Z9JT06_9MICO</name>
<evidence type="ECO:0000313" key="2">
    <source>
        <dbReference type="Proteomes" id="UP000023067"/>
    </source>
</evidence>
<dbReference type="InterPro" id="IPR025591">
    <property type="entry name" value="RloB"/>
</dbReference>
<comment type="caution">
    <text evidence="1">The sequence shown here is derived from an EMBL/GenBank/DDBJ whole genome shotgun (WGS) entry which is preliminary data.</text>
</comment>
<proteinExistence type="predicted"/>
<dbReference type="Pfam" id="PF13707">
    <property type="entry name" value="RloB"/>
    <property type="match status" value="1"/>
</dbReference>
<evidence type="ECO:0008006" key="3">
    <source>
        <dbReference type="Google" id="ProtNLM"/>
    </source>
</evidence>
<keyword evidence="2" id="KW-1185">Reference proteome</keyword>
<dbReference type="HOGENOM" id="CLU_090993_0_1_11"/>
<dbReference type="RefSeq" id="WP_051486774.1">
    <property type="nucleotide sequence ID" value="NZ_KK069993.1"/>
</dbReference>
<sequence>MVTEGKLTEPRYVELLDAYLRSKGSTATVRSIGVGRDPLRVVTKCLEHRDRNRGTEKAFDHCVCLVDVDRHDSLREAAELAEREGVLLLVSNLKFEVWLRWHRENKRSVLSSAQLDQKCEELGLIKDKALSPRFPIADVHRACEIARSADPAMRPNRAGPDPSSAVPILVDLLQTGTRPRT</sequence>
<dbReference type="Proteomes" id="UP000023067">
    <property type="component" value="Unassembled WGS sequence"/>
</dbReference>
<accession>Z9JT06</accession>
<dbReference type="AlphaFoldDB" id="Z9JT06"/>
<protein>
    <recommendedName>
        <fullName evidence="3">RloB-like protein</fullName>
    </recommendedName>
</protein>
<dbReference type="EMBL" id="JDYK01000008">
    <property type="protein sequence ID" value="EWS81334.1"/>
    <property type="molecule type" value="Genomic_DNA"/>
</dbReference>
<gene>
    <name evidence="1" type="ORF">BF93_17385</name>
</gene>
<evidence type="ECO:0000313" key="1">
    <source>
        <dbReference type="EMBL" id="EWS81334.1"/>
    </source>
</evidence>
<reference evidence="1 2" key="1">
    <citation type="submission" date="2014-02" db="EMBL/GenBank/DDBJ databases">
        <title>Genome sequence of Brachybacterium phenoliresistens strain W13A50.</title>
        <authorList>
            <person name="Wang X."/>
        </authorList>
    </citation>
    <scope>NUCLEOTIDE SEQUENCE [LARGE SCALE GENOMIC DNA]</scope>
    <source>
        <strain evidence="1 2">W13A50</strain>
    </source>
</reference>
<organism evidence="1 2">
    <name type="scientific">Brachybacterium phenoliresistens</name>
    <dbReference type="NCBI Taxonomy" id="396014"/>
    <lineage>
        <taxon>Bacteria</taxon>
        <taxon>Bacillati</taxon>
        <taxon>Actinomycetota</taxon>
        <taxon>Actinomycetes</taxon>
        <taxon>Micrococcales</taxon>
        <taxon>Dermabacteraceae</taxon>
        <taxon>Brachybacterium</taxon>
    </lineage>
</organism>